<evidence type="ECO:0000256" key="1">
    <source>
        <dbReference type="ARBA" id="ARBA00004613"/>
    </source>
</evidence>
<evidence type="ECO:0000256" key="5">
    <source>
        <dbReference type="SAM" id="SignalP"/>
    </source>
</evidence>
<accession>A0A834Y162</accession>
<dbReference type="SUPFAM" id="SSF101898">
    <property type="entry name" value="NHL repeat"/>
    <property type="match status" value="1"/>
</dbReference>
<evidence type="ECO:0000256" key="2">
    <source>
        <dbReference type="ARBA" id="ARBA00009127"/>
    </source>
</evidence>
<dbReference type="AlphaFoldDB" id="A0A834Y162"/>
<keyword evidence="4 5" id="KW-0732">Signal</keyword>
<keyword evidence="3" id="KW-0964">Secreted</keyword>
<evidence type="ECO:0008006" key="8">
    <source>
        <dbReference type="Google" id="ProtNLM"/>
    </source>
</evidence>
<dbReference type="PANTHER" id="PTHR10009">
    <property type="entry name" value="PROTEIN YELLOW-RELATED"/>
    <property type="match status" value="1"/>
</dbReference>
<comment type="caution">
    <text evidence="6">The sequence shown here is derived from an EMBL/GenBank/DDBJ whole genome shotgun (WGS) entry which is preliminary data.</text>
</comment>
<reference evidence="6 7" key="1">
    <citation type="submission" date="2020-08" db="EMBL/GenBank/DDBJ databases">
        <title>Aphidius gifuensis genome sequencing and assembly.</title>
        <authorList>
            <person name="Du Z."/>
        </authorList>
    </citation>
    <scope>NUCLEOTIDE SEQUENCE [LARGE SCALE GENOMIC DNA]</scope>
    <source>
        <strain evidence="6">YNYX2018</strain>
        <tissue evidence="6">Adults</tissue>
    </source>
</reference>
<dbReference type="Pfam" id="PF03022">
    <property type="entry name" value="MRJP"/>
    <property type="match status" value="1"/>
</dbReference>
<feature type="signal peptide" evidence="5">
    <location>
        <begin position="1"/>
        <end position="18"/>
    </location>
</feature>
<dbReference type="InterPro" id="IPR011042">
    <property type="entry name" value="6-blade_b-propeller_TolB-like"/>
</dbReference>
<dbReference type="Proteomes" id="UP000639338">
    <property type="component" value="Unassembled WGS sequence"/>
</dbReference>
<evidence type="ECO:0000313" key="6">
    <source>
        <dbReference type="EMBL" id="KAF7995920.1"/>
    </source>
</evidence>
<dbReference type="Gene3D" id="2.120.10.30">
    <property type="entry name" value="TolB, C-terminal domain"/>
    <property type="match status" value="1"/>
</dbReference>
<gene>
    <name evidence="6" type="ORF">HCN44_007027</name>
</gene>
<dbReference type="GO" id="GO:0005576">
    <property type="term" value="C:extracellular region"/>
    <property type="evidence" value="ECO:0007669"/>
    <property type="project" value="UniProtKB-SubCell"/>
</dbReference>
<evidence type="ECO:0000313" key="7">
    <source>
        <dbReference type="Proteomes" id="UP000639338"/>
    </source>
</evidence>
<proteinExistence type="inferred from homology"/>
<comment type="subcellular location">
    <subcellularLocation>
        <location evidence="1">Secreted</location>
    </subcellularLocation>
</comment>
<dbReference type="PANTHER" id="PTHR10009:SF8">
    <property type="entry name" value="IP19120P"/>
    <property type="match status" value="1"/>
</dbReference>
<sequence>MIFKFLLVSFCIVHLSSSRHRSLSNRLASYRNERRNSLSSLASSFSSSDASIPTWSGGQFEWPCETTKLLYKNGGNFNKKNIIATRGAMYKEHAYLALPRFKSGVPATLARVSTHPKDGSSKLEPFPCWALQEEGNCNALQSVIDVFLDPYNILWVLDTGIVNSLESPVRTCSPKVVAINLETGKMVKTVQLKSLADDISRLQYVIADYGQDGRVFIYVTDAANNAILVYDVSFGGGYRVTLPDDMAFGGQKRDILYPVLLRLPDATTALVFSYFGSSRMFSIPCSYLQSGCANGKIEDRGKKPGKMIIIGTDNGSAMFFRYEGKTEIYRWDALTSFCSENFQKVSNGDEYGCSLAMHVFPDYEINGMRILAANFPDFIKGTVGCGVDHSLSVM</sequence>
<dbReference type="InterPro" id="IPR017996">
    <property type="entry name" value="MRJP/yellow-related"/>
</dbReference>
<name>A0A834Y162_APHGI</name>
<evidence type="ECO:0000256" key="4">
    <source>
        <dbReference type="ARBA" id="ARBA00022729"/>
    </source>
</evidence>
<organism evidence="6 7">
    <name type="scientific">Aphidius gifuensis</name>
    <name type="common">Parasitoid wasp</name>
    <dbReference type="NCBI Taxonomy" id="684658"/>
    <lineage>
        <taxon>Eukaryota</taxon>
        <taxon>Metazoa</taxon>
        <taxon>Ecdysozoa</taxon>
        <taxon>Arthropoda</taxon>
        <taxon>Hexapoda</taxon>
        <taxon>Insecta</taxon>
        <taxon>Pterygota</taxon>
        <taxon>Neoptera</taxon>
        <taxon>Endopterygota</taxon>
        <taxon>Hymenoptera</taxon>
        <taxon>Apocrita</taxon>
        <taxon>Ichneumonoidea</taxon>
        <taxon>Braconidae</taxon>
        <taxon>Aphidiinae</taxon>
        <taxon>Aphidius</taxon>
    </lineage>
</organism>
<dbReference type="EMBL" id="JACMRX010000002">
    <property type="protein sequence ID" value="KAF7995920.1"/>
    <property type="molecule type" value="Genomic_DNA"/>
</dbReference>
<feature type="chain" id="PRO_5032364162" description="Bee-milk protein" evidence="5">
    <location>
        <begin position="19"/>
        <end position="394"/>
    </location>
</feature>
<dbReference type="OrthoDB" id="7776143at2759"/>
<evidence type="ECO:0000256" key="3">
    <source>
        <dbReference type="ARBA" id="ARBA00022525"/>
    </source>
</evidence>
<protein>
    <recommendedName>
        <fullName evidence="8">Bee-milk protein</fullName>
    </recommendedName>
</protein>
<keyword evidence="7" id="KW-1185">Reference proteome</keyword>
<comment type="similarity">
    <text evidence="2">Belongs to the major royal jelly protein family.</text>
</comment>